<accession>A0AAN7U8K1</accession>
<dbReference type="AlphaFoldDB" id="A0AAN7U8K1"/>
<sequence length="267" mass="31426">MKESSVDFIERCWLCTIAQNNVRMLERMDDINTVGDMYFRGHSAIQFFRHWLELLKEYESISMSNAWLETFKHSGEQTIPPMKVSDWLQRAGMDPNTLPEAFYMRSLVYKMFDLVRRYARLVAGWSRLVTLHILFYRRQAMAPLKLLRTLYSLHLVFKSAARKTYHCLLEPILDSALFGVLNKVKSGPKRAQPKPPSWIWKHDPEKYAYENYDKMAETIKQGILFDQTDTAPPNYPRGYRFQAWSIDDIIDDLRNGNLVNLGKGEWD</sequence>
<proteinExistence type="predicted"/>
<keyword evidence="2" id="KW-1185">Reference proteome</keyword>
<dbReference type="EMBL" id="JAWHQM010000006">
    <property type="protein sequence ID" value="KAK5627565.1"/>
    <property type="molecule type" value="Genomic_DNA"/>
</dbReference>
<protein>
    <submittedName>
        <fullName evidence="1">Uncharacterized protein</fullName>
    </submittedName>
</protein>
<name>A0AAN7U8K1_9PEZI</name>
<reference evidence="1 2" key="1">
    <citation type="submission" date="2023-10" db="EMBL/GenBank/DDBJ databases">
        <title>Draft genome sequence of Xylaria bambusicola isolate GMP-LS, the root and basal stem rot pathogen of sugarcane in Indonesia.</title>
        <authorList>
            <person name="Selvaraj P."/>
            <person name="Muralishankar V."/>
            <person name="Muruganantham S."/>
            <person name="Sp S."/>
            <person name="Haryani S."/>
            <person name="Lau K.J.X."/>
            <person name="Naqvi N.I."/>
        </authorList>
    </citation>
    <scope>NUCLEOTIDE SEQUENCE [LARGE SCALE GENOMIC DNA]</scope>
    <source>
        <strain evidence="1">GMP-LS</strain>
    </source>
</reference>
<organism evidence="1 2">
    <name type="scientific">Xylaria bambusicola</name>
    <dbReference type="NCBI Taxonomy" id="326684"/>
    <lineage>
        <taxon>Eukaryota</taxon>
        <taxon>Fungi</taxon>
        <taxon>Dikarya</taxon>
        <taxon>Ascomycota</taxon>
        <taxon>Pezizomycotina</taxon>
        <taxon>Sordariomycetes</taxon>
        <taxon>Xylariomycetidae</taxon>
        <taxon>Xylariales</taxon>
        <taxon>Xylariaceae</taxon>
        <taxon>Xylaria</taxon>
    </lineage>
</organism>
<evidence type="ECO:0000313" key="1">
    <source>
        <dbReference type="EMBL" id="KAK5627565.1"/>
    </source>
</evidence>
<gene>
    <name evidence="1" type="ORF">RRF57_003280</name>
</gene>
<evidence type="ECO:0000313" key="2">
    <source>
        <dbReference type="Proteomes" id="UP001305414"/>
    </source>
</evidence>
<dbReference type="Proteomes" id="UP001305414">
    <property type="component" value="Unassembled WGS sequence"/>
</dbReference>
<comment type="caution">
    <text evidence="1">The sequence shown here is derived from an EMBL/GenBank/DDBJ whole genome shotgun (WGS) entry which is preliminary data.</text>
</comment>